<sequence>MYVLLPESAKVETKNCQCRRLRLLGLTKEKGRWAEIRAVSPRPGSSILSMPHAMYRYWGLEWILRIHHLQCCVSLTTKDLSLMLGRDCNVSVQSIRLSCQRLAVDFGWHGERGNFFADVLKVNIWDPSDLKYLIDAMKSFIPNAAMVIKPSFQPMLSSIGTTMADQSGFTYSIVLIDDEIVKISAILLQPSSPEESQPLNEELMMQYTSEEVLKQRMAHILNPINPKSKASAGKLCDMSVVYVCELPEIKGKFDPAKAVAFGLKPGPKYRELQLGNSVKSDLQNIMVHPSDVMGPSVPGPIVLLVDCPTESHLQELLSVQCLDSYYADFSGTPESSKVVTCIIHLSPASIVSTSNYQKWMERFGAAQHIMAGHERKNVEIPILKSTARITARLNYLCPQFFPASGFLSLRHLDCSEPGAIVSSEGSVLKLCKSISAKNLLKATFEDDMLDEAIARHHSTTKEAIEVGNSCRAYRIILTHFSQRYPKIPEFDETHMHNTCIAFDMMSVNIADLPVLPKVLPFFKLLFRNETMLDDSDDITDTVNDES</sequence>
<dbReference type="PANTHER" id="PTHR12553">
    <property type="entry name" value="ZINC PHOSPHODIESTERASE ELAC PROTEIN 2"/>
    <property type="match status" value="1"/>
</dbReference>
<keyword evidence="9" id="KW-0378">Hydrolase</keyword>
<comment type="similarity">
    <text evidence="3">Belongs to the RNase Z family.</text>
</comment>
<dbReference type="SUPFAM" id="SSF56281">
    <property type="entry name" value="Metallo-hydrolase/oxidoreductase"/>
    <property type="match status" value="1"/>
</dbReference>
<keyword evidence="7" id="KW-0479">Metal-binding</keyword>
<evidence type="ECO:0000256" key="10">
    <source>
        <dbReference type="ARBA" id="ARBA00022833"/>
    </source>
</evidence>
<comment type="cofactor">
    <cofactor evidence="2">
        <name>Zn(2+)</name>
        <dbReference type="ChEBI" id="CHEBI:29105"/>
    </cofactor>
</comment>
<reference evidence="12" key="2">
    <citation type="submission" date="2025-08" db="UniProtKB">
        <authorList>
            <consortium name="RefSeq"/>
        </authorList>
    </citation>
    <scope>IDENTIFICATION</scope>
    <source>
        <tissue evidence="12">Seedling</tissue>
    </source>
</reference>
<evidence type="ECO:0000256" key="7">
    <source>
        <dbReference type="ARBA" id="ARBA00022723"/>
    </source>
</evidence>
<dbReference type="InterPro" id="IPR047151">
    <property type="entry name" value="RNZ2-like"/>
</dbReference>
<keyword evidence="11" id="KW-1185">Reference proteome</keyword>
<comment type="catalytic activity">
    <reaction evidence="1">
        <text>Endonucleolytic cleavage of RNA, removing extra 3' nucleotides from tRNA precursor, generating 3' termini of tRNAs. A 3'-hydroxy group is left at the tRNA terminus and a 5'-phosphoryl group is left at the trailer molecule.</text>
        <dbReference type="EC" id="3.1.26.11"/>
    </reaction>
</comment>
<organism evidence="11 12">
    <name type="scientific">Ziziphus jujuba</name>
    <name type="common">Chinese jujube</name>
    <name type="synonym">Ziziphus sativa</name>
    <dbReference type="NCBI Taxonomy" id="326968"/>
    <lineage>
        <taxon>Eukaryota</taxon>
        <taxon>Viridiplantae</taxon>
        <taxon>Streptophyta</taxon>
        <taxon>Embryophyta</taxon>
        <taxon>Tracheophyta</taxon>
        <taxon>Spermatophyta</taxon>
        <taxon>Magnoliopsida</taxon>
        <taxon>eudicotyledons</taxon>
        <taxon>Gunneridae</taxon>
        <taxon>Pentapetalae</taxon>
        <taxon>rosids</taxon>
        <taxon>fabids</taxon>
        <taxon>Rosales</taxon>
        <taxon>Rhamnaceae</taxon>
        <taxon>Paliureae</taxon>
        <taxon>Ziziphus</taxon>
    </lineage>
</organism>
<dbReference type="EC" id="3.1.26.11" evidence="4"/>
<evidence type="ECO:0000256" key="9">
    <source>
        <dbReference type="ARBA" id="ARBA00022801"/>
    </source>
</evidence>
<evidence type="ECO:0000256" key="4">
    <source>
        <dbReference type="ARBA" id="ARBA00012477"/>
    </source>
</evidence>
<evidence type="ECO:0000256" key="8">
    <source>
        <dbReference type="ARBA" id="ARBA00022759"/>
    </source>
</evidence>
<proteinExistence type="inferred from homology"/>
<dbReference type="PANTHER" id="PTHR12553:SF49">
    <property type="entry name" value="ZINC PHOSPHODIESTERASE ELAC PROTEIN 2"/>
    <property type="match status" value="1"/>
</dbReference>
<keyword evidence="6" id="KW-0540">Nuclease</keyword>
<dbReference type="Gene3D" id="3.60.15.10">
    <property type="entry name" value="Ribonuclease Z/Hydroxyacylglutathione hydrolase-like"/>
    <property type="match status" value="2"/>
</dbReference>
<evidence type="ECO:0000256" key="5">
    <source>
        <dbReference type="ARBA" id="ARBA00022694"/>
    </source>
</evidence>
<keyword evidence="5" id="KW-0819">tRNA processing</keyword>
<evidence type="ECO:0000256" key="1">
    <source>
        <dbReference type="ARBA" id="ARBA00000402"/>
    </source>
</evidence>
<keyword evidence="10" id="KW-0862">Zinc</keyword>
<evidence type="ECO:0000313" key="12">
    <source>
        <dbReference type="RefSeq" id="XP_060671476.1"/>
    </source>
</evidence>
<evidence type="ECO:0000256" key="6">
    <source>
        <dbReference type="ARBA" id="ARBA00022722"/>
    </source>
</evidence>
<dbReference type="GeneID" id="107428531"/>
<gene>
    <name evidence="12" type="primary">LOC107428531</name>
</gene>
<name>A0ABM4A429_ZIZJJ</name>
<dbReference type="RefSeq" id="XP_060671476.1">
    <property type="nucleotide sequence ID" value="XM_060815493.1"/>
</dbReference>
<evidence type="ECO:0000256" key="3">
    <source>
        <dbReference type="ARBA" id="ARBA00007823"/>
    </source>
</evidence>
<dbReference type="Proteomes" id="UP001652623">
    <property type="component" value="Chromosome 1"/>
</dbReference>
<evidence type="ECO:0000256" key="2">
    <source>
        <dbReference type="ARBA" id="ARBA00001947"/>
    </source>
</evidence>
<reference evidence="11" key="1">
    <citation type="submission" date="2025-05" db="UniProtKB">
        <authorList>
            <consortium name="RefSeq"/>
        </authorList>
    </citation>
    <scope>NUCLEOTIDE SEQUENCE [LARGE SCALE GENOMIC DNA]</scope>
</reference>
<accession>A0ABM4A429</accession>
<keyword evidence="8" id="KW-0255">Endonuclease</keyword>
<evidence type="ECO:0000313" key="11">
    <source>
        <dbReference type="Proteomes" id="UP001652623"/>
    </source>
</evidence>
<protein>
    <recommendedName>
        <fullName evidence="4">ribonuclease Z</fullName>
        <ecNumber evidence="4">3.1.26.11</ecNumber>
    </recommendedName>
</protein>
<dbReference type="InterPro" id="IPR036866">
    <property type="entry name" value="RibonucZ/Hydroxyglut_hydro"/>
</dbReference>